<dbReference type="SUPFAM" id="SSF51735">
    <property type="entry name" value="NAD(P)-binding Rossmann-fold domains"/>
    <property type="match status" value="1"/>
</dbReference>
<protein>
    <recommendedName>
        <fullName evidence="1">NAD-dependent epimerase/dehydratase domain-containing protein</fullName>
    </recommendedName>
</protein>
<name>X1PDD6_9ZZZZ</name>
<feature type="non-terminal residue" evidence="2">
    <location>
        <position position="213"/>
    </location>
</feature>
<dbReference type="Gene3D" id="3.40.50.720">
    <property type="entry name" value="NAD(P)-binding Rossmann-like Domain"/>
    <property type="match status" value="1"/>
</dbReference>
<dbReference type="AlphaFoldDB" id="X1PDD6"/>
<sequence>MKVLVTGISGYLASVVTPRLLGDDEVEEVRGVDLQYPQNIDTTNSKLVFIKKDVRDPDIVDSFSGIDVLFHFAFIVTVTPDVPYEEIDSINIEGSENIFNAAAKAGVKRVLYTSSIAAYGADPTHKLPLKEDSPLKPNEDWYYSRTKGAVERFLNEFEQKYPDIKVTRFRPATFLGPNVDNPLSTLLKFPVIMDFGYDAKIEWVWDQDVADAI</sequence>
<evidence type="ECO:0000259" key="1">
    <source>
        <dbReference type="Pfam" id="PF01370"/>
    </source>
</evidence>
<accession>X1PDD6</accession>
<reference evidence="2" key="1">
    <citation type="journal article" date="2014" name="Front. Microbiol.">
        <title>High frequency of phylogenetically diverse reductive dehalogenase-homologous genes in deep subseafloor sedimentary metagenomes.</title>
        <authorList>
            <person name="Kawai M."/>
            <person name="Futagami T."/>
            <person name="Toyoda A."/>
            <person name="Takaki Y."/>
            <person name="Nishi S."/>
            <person name="Hori S."/>
            <person name="Arai W."/>
            <person name="Tsubouchi T."/>
            <person name="Morono Y."/>
            <person name="Uchiyama I."/>
            <person name="Ito T."/>
            <person name="Fujiyama A."/>
            <person name="Inagaki F."/>
            <person name="Takami H."/>
        </authorList>
    </citation>
    <scope>NUCLEOTIDE SEQUENCE</scope>
    <source>
        <strain evidence="2">Expedition CK06-06</strain>
    </source>
</reference>
<dbReference type="EMBL" id="BARV01029042">
    <property type="protein sequence ID" value="GAI40461.1"/>
    <property type="molecule type" value="Genomic_DNA"/>
</dbReference>
<dbReference type="InterPro" id="IPR036291">
    <property type="entry name" value="NAD(P)-bd_dom_sf"/>
</dbReference>
<evidence type="ECO:0000313" key="2">
    <source>
        <dbReference type="EMBL" id="GAI40461.1"/>
    </source>
</evidence>
<dbReference type="Pfam" id="PF01370">
    <property type="entry name" value="Epimerase"/>
    <property type="match status" value="1"/>
</dbReference>
<dbReference type="InterPro" id="IPR001509">
    <property type="entry name" value="Epimerase_deHydtase"/>
</dbReference>
<proteinExistence type="predicted"/>
<gene>
    <name evidence="2" type="ORF">S06H3_46381</name>
</gene>
<dbReference type="InterPro" id="IPR050177">
    <property type="entry name" value="Lipid_A_modif_metabolic_enz"/>
</dbReference>
<organism evidence="2">
    <name type="scientific">marine sediment metagenome</name>
    <dbReference type="NCBI Taxonomy" id="412755"/>
    <lineage>
        <taxon>unclassified sequences</taxon>
        <taxon>metagenomes</taxon>
        <taxon>ecological metagenomes</taxon>
    </lineage>
</organism>
<feature type="domain" description="NAD-dependent epimerase/dehydratase" evidence="1">
    <location>
        <begin position="3"/>
        <end position="180"/>
    </location>
</feature>
<dbReference type="PANTHER" id="PTHR43245">
    <property type="entry name" value="BIFUNCTIONAL POLYMYXIN RESISTANCE PROTEIN ARNA"/>
    <property type="match status" value="1"/>
</dbReference>
<comment type="caution">
    <text evidence="2">The sequence shown here is derived from an EMBL/GenBank/DDBJ whole genome shotgun (WGS) entry which is preliminary data.</text>
</comment>